<dbReference type="Proteomes" id="UP000823757">
    <property type="component" value="Unassembled WGS sequence"/>
</dbReference>
<dbReference type="InterPro" id="IPR029063">
    <property type="entry name" value="SAM-dependent_MTases_sf"/>
</dbReference>
<comment type="catalytic activity">
    <reaction evidence="4">
        <text>a 2'-deoxycytidine in DNA + S-adenosyl-L-methionine = a 5-methyl-2'-deoxycytidine in DNA + S-adenosyl-L-homocysteine + H(+)</text>
        <dbReference type="Rhea" id="RHEA:13681"/>
        <dbReference type="Rhea" id="RHEA-COMP:11369"/>
        <dbReference type="Rhea" id="RHEA-COMP:11370"/>
        <dbReference type="ChEBI" id="CHEBI:15378"/>
        <dbReference type="ChEBI" id="CHEBI:57856"/>
        <dbReference type="ChEBI" id="CHEBI:59789"/>
        <dbReference type="ChEBI" id="CHEBI:85452"/>
        <dbReference type="ChEBI" id="CHEBI:85454"/>
        <dbReference type="EC" id="2.1.1.37"/>
    </reaction>
</comment>
<dbReference type="InterPro" id="IPR001525">
    <property type="entry name" value="C5_MeTfrase"/>
</dbReference>
<evidence type="ECO:0000313" key="6">
    <source>
        <dbReference type="Proteomes" id="UP000823757"/>
    </source>
</evidence>
<comment type="caution">
    <text evidence="5">The sequence shown here is derived from an EMBL/GenBank/DDBJ whole genome shotgun (WGS) entry which is preliminary data.</text>
</comment>
<dbReference type="GO" id="GO:0003886">
    <property type="term" value="F:DNA (cytosine-5-)-methyltransferase activity"/>
    <property type="evidence" value="ECO:0007669"/>
    <property type="project" value="UniProtKB-EC"/>
</dbReference>
<dbReference type="Gene3D" id="3.40.50.150">
    <property type="entry name" value="Vaccinia Virus protein VP39"/>
    <property type="match status" value="1"/>
</dbReference>
<dbReference type="GO" id="GO:0032259">
    <property type="term" value="P:methylation"/>
    <property type="evidence" value="ECO:0007669"/>
    <property type="project" value="UniProtKB-KW"/>
</dbReference>
<sequence length="49" mass="5233">MAYKVIDLFAGVGGLSYGFAQDDDFEIIAANEILGSMADAYSRNPPSCQ</sequence>
<keyword evidence="1 5" id="KW-0489">Methyltransferase</keyword>
<name>A0A9D9NHL4_9BACT</name>
<dbReference type="GO" id="GO:0009307">
    <property type="term" value="P:DNA restriction-modification system"/>
    <property type="evidence" value="ECO:0007669"/>
    <property type="project" value="UniProtKB-KW"/>
</dbReference>
<reference evidence="5" key="2">
    <citation type="journal article" date="2021" name="PeerJ">
        <title>Extensive microbial diversity within the chicken gut microbiome revealed by metagenomics and culture.</title>
        <authorList>
            <person name="Gilroy R."/>
            <person name="Ravi A."/>
            <person name="Getino M."/>
            <person name="Pursley I."/>
            <person name="Horton D.L."/>
            <person name="Alikhan N.F."/>
            <person name="Baker D."/>
            <person name="Gharbi K."/>
            <person name="Hall N."/>
            <person name="Watson M."/>
            <person name="Adriaenssens E.M."/>
            <person name="Foster-Nyarko E."/>
            <person name="Jarju S."/>
            <person name="Secka A."/>
            <person name="Antonio M."/>
            <person name="Oren A."/>
            <person name="Chaudhuri R.R."/>
            <person name="La Ragione R."/>
            <person name="Hildebrand F."/>
            <person name="Pallen M.J."/>
        </authorList>
    </citation>
    <scope>NUCLEOTIDE SEQUENCE</scope>
    <source>
        <strain evidence="5">B1-13419</strain>
    </source>
</reference>
<evidence type="ECO:0000313" key="5">
    <source>
        <dbReference type="EMBL" id="MBO8473926.1"/>
    </source>
</evidence>
<evidence type="ECO:0000256" key="4">
    <source>
        <dbReference type="ARBA" id="ARBA00047422"/>
    </source>
</evidence>
<keyword evidence="3" id="KW-0680">Restriction system</keyword>
<reference evidence="5" key="1">
    <citation type="submission" date="2020-10" db="EMBL/GenBank/DDBJ databases">
        <authorList>
            <person name="Gilroy R."/>
        </authorList>
    </citation>
    <scope>NUCLEOTIDE SEQUENCE</scope>
    <source>
        <strain evidence="5">B1-13419</strain>
    </source>
</reference>
<evidence type="ECO:0000256" key="1">
    <source>
        <dbReference type="ARBA" id="ARBA00022603"/>
    </source>
</evidence>
<dbReference type="SUPFAM" id="SSF53335">
    <property type="entry name" value="S-adenosyl-L-methionine-dependent methyltransferases"/>
    <property type="match status" value="1"/>
</dbReference>
<proteinExistence type="predicted"/>
<protein>
    <submittedName>
        <fullName evidence="5">DNA cytosine methyltransferase</fullName>
    </submittedName>
</protein>
<dbReference type="Pfam" id="PF00145">
    <property type="entry name" value="DNA_methylase"/>
    <property type="match status" value="1"/>
</dbReference>
<evidence type="ECO:0000256" key="2">
    <source>
        <dbReference type="ARBA" id="ARBA00022679"/>
    </source>
</evidence>
<accession>A0A9D9NHL4</accession>
<evidence type="ECO:0000256" key="3">
    <source>
        <dbReference type="ARBA" id="ARBA00022747"/>
    </source>
</evidence>
<organism evidence="5 6">
    <name type="scientific">Candidatus Cryptobacteroides faecigallinarum</name>
    <dbReference type="NCBI Taxonomy" id="2840763"/>
    <lineage>
        <taxon>Bacteria</taxon>
        <taxon>Pseudomonadati</taxon>
        <taxon>Bacteroidota</taxon>
        <taxon>Bacteroidia</taxon>
        <taxon>Bacteroidales</taxon>
        <taxon>Candidatus Cryptobacteroides</taxon>
    </lineage>
</organism>
<gene>
    <name evidence="5" type="ORF">IAB91_01360</name>
</gene>
<dbReference type="AlphaFoldDB" id="A0A9D9NHL4"/>
<dbReference type="EMBL" id="JADIMD010000018">
    <property type="protein sequence ID" value="MBO8473926.1"/>
    <property type="molecule type" value="Genomic_DNA"/>
</dbReference>
<keyword evidence="2" id="KW-0808">Transferase</keyword>